<sequence length="259" mass="27364">MTNDALLAVSNVLGVQTLPSVLAVGPRQDSVAEWEAAQHHALGELRGAGLLDRYDEVDSELATALLVLAQPERELVARVHAEDGMRRVCLARRGAQHALATRIGDVFDIHTTWGDEDAHALARPVLAALGPCPPAEVVSFSALSDELRERFDGATDAGDYTQAVYSVGVAERDAIEYGLALASCRAHAEIVAYSSVDGSSTRSSGAVAVYDTSRGRIVASPGAAADLRVWSTFTPGTDHRVAQAIAALIESLPGGRWMP</sequence>
<reference evidence="5 6" key="1">
    <citation type="submission" date="2024-06" db="EMBL/GenBank/DDBJ databases">
        <title>The Natural Products Discovery Center: Release of the First 8490 Sequenced Strains for Exploring Actinobacteria Biosynthetic Diversity.</title>
        <authorList>
            <person name="Kalkreuter E."/>
            <person name="Kautsar S.A."/>
            <person name="Yang D."/>
            <person name="Bader C.D."/>
            <person name="Teijaro C.N."/>
            <person name="Fluegel L."/>
            <person name="Davis C.M."/>
            <person name="Simpson J.R."/>
            <person name="Lauterbach L."/>
            <person name="Steele A.D."/>
            <person name="Gui C."/>
            <person name="Meng S."/>
            <person name="Li G."/>
            <person name="Viehrig K."/>
            <person name="Ye F."/>
            <person name="Su P."/>
            <person name="Kiefer A.F."/>
            <person name="Nichols A."/>
            <person name="Cepeda A.J."/>
            <person name="Yan W."/>
            <person name="Fan B."/>
            <person name="Jiang Y."/>
            <person name="Adhikari A."/>
            <person name="Zheng C.-J."/>
            <person name="Schuster L."/>
            <person name="Cowan T.M."/>
            <person name="Smanski M.J."/>
            <person name="Chevrette M.G."/>
            <person name="De Carvalho L.P.S."/>
            <person name="Shen B."/>
        </authorList>
    </citation>
    <scope>NUCLEOTIDE SEQUENCE [LARGE SCALE GENOMIC DNA]</scope>
    <source>
        <strain evidence="5 6">NPDC050403</strain>
    </source>
</reference>
<name>A0ABV3FQ37_9NOCA</name>
<comment type="similarity">
    <text evidence="2">Belongs to the EspG family.</text>
</comment>
<accession>A0ABV3FQ37</accession>
<keyword evidence="4" id="KW-0143">Chaperone</keyword>
<evidence type="ECO:0000256" key="4">
    <source>
        <dbReference type="ARBA" id="ARBA00023186"/>
    </source>
</evidence>
<gene>
    <name evidence="5" type="ORF">AB0I48_08130</name>
</gene>
<evidence type="ECO:0000256" key="3">
    <source>
        <dbReference type="ARBA" id="ARBA00022490"/>
    </source>
</evidence>
<dbReference type="Pfam" id="PF14011">
    <property type="entry name" value="ESX-1_EspG"/>
    <property type="match status" value="1"/>
</dbReference>
<dbReference type="RefSeq" id="WP_332873283.1">
    <property type="nucleotide sequence ID" value="NZ_JBEXKW010000016.1"/>
</dbReference>
<evidence type="ECO:0000256" key="2">
    <source>
        <dbReference type="ARBA" id="ARBA00006411"/>
    </source>
</evidence>
<keyword evidence="6" id="KW-1185">Reference proteome</keyword>
<evidence type="ECO:0000313" key="5">
    <source>
        <dbReference type="EMBL" id="MEV0707513.1"/>
    </source>
</evidence>
<evidence type="ECO:0000313" key="6">
    <source>
        <dbReference type="Proteomes" id="UP001551695"/>
    </source>
</evidence>
<dbReference type="Proteomes" id="UP001551695">
    <property type="component" value="Unassembled WGS sequence"/>
</dbReference>
<keyword evidence="3" id="KW-0963">Cytoplasm</keyword>
<protein>
    <submittedName>
        <fullName evidence="5">ESX secretion-associated protein EspG</fullName>
    </submittedName>
</protein>
<dbReference type="InterPro" id="IPR025734">
    <property type="entry name" value="EspG"/>
</dbReference>
<comment type="caution">
    <text evidence="5">The sequence shown here is derived from an EMBL/GenBank/DDBJ whole genome shotgun (WGS) entry which is preliminary data.</text>
</comment>
<dbReference type="EMBL" id="JBFAKC010000003">
    <property type="protein sequence ID" value="MEV0707513.1"/>
    <property type="molecule type" value="Genomic_DNA"/>
</dbReference>
<organism evidence="5 6">
    <name type="scientific">Nocardia aurea</name>
    <dbReference type="NCBI Taxonomy" id="2144174"/>
    <lineage>
        <taxon>Bacteria</taxon>
        <taxon>Bacillati</taxon>
        <taxon>Actinomycetota</taxon>
        <taxon>Actinomycetes</taxon>
        <taxon>Mycobacteriales</taxon>
        <taxon>Nocardiaceae</taxon>
        <taxon>Nocardia</taxon>
    </lineage>
</organism>
<proteinExistence type="inferred from homology"/>
<comment type="subcellular location">
    <subcellularLocation>
        <location evidence="1">Cytoplasm</location>
    </subcellularLocation>
</comment>
<evidence type="ECO:0000256" key="1">
    <source>
        <dbReference type="ARBA" id="ARBA00004496"/>
    </source>
</evidence>